<gene>
    <name evidence="1" type="ORF">C2845_PM15G14010</name>
</gene>
<proteinExistence type="predicted"/>
<dbReference type="SUPFAM" id="SSF48208">
    <property type="entry name" value="Six-hairpin glycosidases"/>
    <property type="match status" value="1"/>
</dbReference>
<sequence>MYYPTGNSRYIAAAAAAPGLAEHARAFDDILDLSVFSWDNKLPGAGLLLSRLRMFLNPGYPYEGSLAGYHKTSGLDIFFKSKTRLYIESDKQDLTGVTSLHESNREEKTDT</sequence>
<organism evidence="1 2">
    <name type="scientific">Panicum miliaceum</name>
    <name type="common">Proso millet</name>
    <name type="synonym">Broomcorn millet</name>
    <dbReference type="NCBI Taxonomy" id="4540"/>
    <lineage>
        <taxon>Eukaryota</taxon>
        <taxon>Viridiplantae</taxon>
        <taxon>Streptophyta</taxon>
        <taxon>Embryophyta</taxon>
        <taxon>Tracheophyta</taxon>
        <taxon>Spermatophyta</taxon>
        <taxon>Magnoliopsida</taxon>
        <taxon>Liliopsida</taxon>
        <taxon>Poales</taxon>
        <taxon>Poaceae</taxon>
        <taxon>PACMAD clade</taxon>
        <taxon>Panicoideae</taxon>
        <taxon>Panicodae</taxon>
        <taxon>Paniceae</taxon>
        <taxon>Panicinae</taxon>
        <taxon>Panicum</taxon>
        <taxon>Panicum sect. Panicum</taxon>
    </lineage>
</organism>
<comment type="caution">
    <text evidence="1">The sequence shown here is derived from an EMBL/GenBank/DDBJ whole genome shotgun (WGS) entry which is preliminary data.</text>
</comment>
<reference evidence="2" key="1">
    <citation type="journal article" date="2019" name="Nat. Commun.">
        <title>The genome of broomcorn millet.</title>
        <authorList>
            <person name="Zou C."/>
            <person name="Miki D."/>
            <person name="Li D."/>
            <person name="Tang Q."/>
            <person name="Xiao L."/>
            <person name="Rajput S."/>
            <person name="Deng P."/>
            <person name="Jia W."/>
            <person name="Huang R."/>
            <person name="Zhang M."/>
            <person name="Sun Y."/>
            <person name="Hu J."/>
            <person name="Fu X."/>
            <person name="Schnable P.S."/>
            <person name="Li F."/>
            <person name="Zhang H."/>
            <person name="Feng B."/>
            <person name="Zhu X."/>
            <person name="Liu R."/>
            <person name="Schnable J.C."/>
            <person name="Zhu J.-K."/>
            <person name="Zhang H."/>
        </authorList>
    </citation>
    <scope>NUCLEOTIDE SEQUENCE [LARGE SCALE GENOMIC DNA]</scope>
</reference>
<accession>A0A3L6Q5V6</accession>
<evidence type="ECO:0000313" key="2">
    <source>
        <dbReference type="Proteomes" id="UP000275267"/>
    </source>
</evidence>
<name>A0A3L6Q5V6_PANMI</name>
<dbReference type="InterPro" id="IPR008928">
    <property type="entry name" value="6-hairpin_glycosidase_sf"/>
</dbReference>
<dbReference type="Proteomes" id="UP000275267">
    <property type="component" value="Unassembled WGS sequence"/>
</dbReference>
<dbReference type="AlphaFoldDB" id="A0A3L6Q5V6"/>
<keyword evidence="2" id="KW-1185">Reference proteome</keyword>
<evidence type="ECO:0000313" key="1">
    <source>
        <dbReference type="EMBL" id="RLM73570.1"/>
    </source>
</evidence>
<dbReference type="OrthoDB" id="10257085at2759"/>
<dbReference type="EMBL" id="PQIB02000013">
    <property type="protein sequence ID" value="RLM73570.1"/>
    <property type="molecule type" value="Genomic_DNA"/>
</dbReference>
<dbReference type="STRING" id="4540.A0A3L6Q5V6"/>
<protein>
    <submittedName>
        <fullName evidence="1">Uncharacterized protein</fullName>
    </submittedName>
</protein>
<dbReference type="GO" id="GO:0005975">
    <property type="term" value="P:carbohydrate metabolic process"/>
    <property type="evidence" value="ECO:0007669"/>
    <property type="project" value="InterPro"/>
</dbReference>